<feature type="compositionally biased region" description="Pro residues" evidence="1">
    <location>
        <begin position="91"/>
        <end position="106"/>
    </location>
</feature>
<keyword evidence="3" id="KW-1185">Reference proteome</keyword>
<dbReference type="Proteomes" id="UP001599542">
    <property type="component" value="Unassembled WGS sequence"/>
</dbReference>
<evidence type="ECO:0000313" key="2">
    <source>
        <dbReference type="EMBL" id="MFE1351640.1"/>
    </source>
</evidence>
<dbReference type="RefSeq" id="WP_380330249.1">
    <property type="nucleotide sequence ID" value="NZ_JBHYPW010000066.1"/>
</dbReference>
<gene>
    <name evidence="2" type="ORF">ACFW6T_06565</name>
</gene>
<accession>A0ABW6GFZ7</accession>
<name>A0ABW6GFZ7_9ACTN</name>
<evidence type="ECO:0008006" key="4">
    <source>
        <dbReference type="Google" id="ProtNLM"/>
    </source>
</evidence>
<feature type="region of interest" description="Disordered" evidence="1">
    <location>
        <begin position="80"/>
        <end position="108"/>
    </location>
</feature>
<dbReference type="EMBL" id="JBHYPX010000008">
    <property type="protein sequence ID" value="MFE1351640.1"/>
    <property type="molecule type" value="Genomic_DNA"/>
</dbReference>
<evidence type="ECO:0000256" key="1">
    <source>
        <dbReference type="SAM" id="MobiDB-lite"/>
    </source>
</evidence>
<sequence>MTAPADAPLLLLGRVPGRRLSSPALRAALAALADAPDREAAEQRVAAAHDGALRQERAALRSALLDDGFRSPLAARLPGTPASTYLAAPEPSAPEPPAPEPGPDPEPAVLEQFSRAMLRLGPPTAHTAVAPGCWDEHGTPLDRPGADPTGGRTVLALDRPQLAMAVDGLLSAPPAEAGAGALPALLRANWTLRRLPSRVRFHRRDGEQLRLVATPLTGKVRALLGLVELGPLPAEVLVRELAAALGLEREAATALVASAVELQLLVGAAEFDSLDERPAAAAAALLADRHPRAAGLFAGVQQRLDAAAEHRPGALAPLADDQRALNALLAHPVGLRVTEEYVLPPVKVAAAPHRAALDDLARVLEFAALSDRVHDARALLVAAFTERFGPGARVRLADCAADLVAVVVRRAGLLTPASSTDFGPADGSLTELLRLRAAARALLGERIAAATATTTAAPGSLRSPGAADLVLDPAELAALADGLPERFRRPPASYGVLVRPVGDRLVVRGYLPGGGSSALRYAGADAAFGAGLAERLARAAGPAVLLEDRGLHGLDADHRPPLLPDRIDPVGWFGLTLVHDPRTDGLELLGPDGAPVAVHSPALARPGRLAPPMRIALWLHGTGRLRPDPLGEAAADLLRAAPGGRTGGTLALPRLTAGRVVVQGRRWYPGADLPVTADGPGLLCALADWRAAHGAPEELLLVGSGPSGPDPDGLLGPPPTAADRTRYTDLGSALLAGAVRELPAGGHLEEVPAGVREGVHAVEWVLEYDRAPGGRFQDGVRT</sequence>
<reference evidence="2 3" key="1">
    <citation type="submission" date="2024-09" db="EMBL/GenBank/DDBJ databases">
        <title>The Natural Products Discovery Center: Release of the First 8490 Sequenced Strains for Exploring Actinobacteria Biosynthetic Diversity.</title>
        <authorList>
            <person name="Kalkreuter E."/>
            <person name="Kautsar S.A."/>
            <person name="Yang D."/>
            <person name="Bader C.D."/>
            <person name="Teijaro C.N."/>
            <person name="Fluegel L."/>
            <person name="Davis C.M."/>
            <person name="Simpson J.R."/>
            <person name="Lauterbach L."/>
            <person name="Steele A.D."/>
            <person name="Gui C."/>
            <person name="Meng S."/>
            <person name="Li G."/>
            <person name="Viehrig K."/>
            <person name="Ye F."/>
            <person name="Su P."/>
            <person name="Kiefer A.F."/>
            <person name="Nichols A."/>
            <person name="Cepeda A.J."/>
            <person name="Yan W."/>
            <person name="Fan B."/>
            <person name="Jiang Y."/>
            <person name="Adhikari A."/>
            <person name="Zheng C.-J."/>
            <person name="Schuster L."/>
            <person name="Cowan T.M."/>
            <person name="Smanski M.J."/>
            <person name="Chevrette M.G."/>
            <person name="De Carvalho L.P.S."/>
            <person name="Shen B."/>
        </authorList>
    </citation>
    <scope>NUCLEOTIDE SEQUENCE [LARGE SCALE GENOMIC DNA]</scope>
    <source>
        <strain evidence="2 3">NPDC058753</strain>
    </source>
</reference>
<proteinExistence type="predicted"/>
<evidence type="ECO:0000313" key="3">
    <source>
        <dbReference type="Proteomes" id="UP001599542"/>
    </source>
</evidence>
<comment type="caution">
    <text evidence="2">The sequence shown here is derived from an EMBL/GenBank/DDBJ whole genome shotgun (WGS) entry which is preliminary data.</text>
</comment>
<protein>
    <recommendedName>
        <fullName evidence="4">Lantibiotic dehydratase N-terminal domain-containing protein</fullName>
    </recommendedName>
</protein>
<organism evidence="2 3">
    <name type="scientific">Kitasatospora phosalacinea</name>
    <dbReference type="NCBI Taxonomy" id="2065"/>
    <lineage>
        <taxon>Bacteria</taxon>
        <taxon>Bacillati</taxon>
        <taxon>Actinomycetota</taxon>
        <taxon>Actinomycetes</taxon>
        <taxon>Kitasatosporales</taxon>
        <taxon>Streptomycetaceae</taxon>
        <taxon>Kitasatospora</taxon>
    </lineage>
</organism>